<organism evidence="2 3">
    <name type="scientific">Cucumis melo var. makuwa</name>
    <name type="common">Oriental melon</name>
    <dbReference type="NCBI Taxonomy" id="1194695"/>
    <lineage>
        <taxon>Eukaryota</taxon>
        <taxon>Viridiplantae</taxon>
        <taxon>Streptophyta</taxon>
        <taxon>Embryophyta</taxon>
        <taxon>Tracheophyta</taxon>
        <taxon>Spermatophyta</taxon>
        <taxon>Magnoliopsida</taxon>
        <taxon>eudicotyledons</taxon>
        <taxon>Gunneridae</taxon>
        <taxon>Pentapetalae</taxon>
        <taxon>rosids</taxon>
        <taxon>fabids</taxon>
        <taxon>Cucurbitales</taxon>
        <taxon>Cucurbitaceae</taxon>
        <taxon>Benincaseae</taxon>
        <taxon>Cucumis</taxon>
    </lineage>
</organism>
<dbReference type="Proteomes" id="UP000321947">
    <property type="component" value="Unassembled WGS sequence"/>
</dbReference>
<reference evidence="2 3" key="1">
    <citation type="submission" date="2019-08" db="EMBL/GenBank/DDBJ databases">
        <title>Draft genome sequences of two oriental melons (Cucumis melo L. var makuwa).</title>
        <authorList>
            <person name="Kwon S.-Y."/>
        </authorList>
    </citation>
    <scope>NUCLEOTIDE SEQUENCE [LARGE SCALE GENOMIC DNA]</scope>
    <source>
        <strain evidence="3">cv. Chang Bougi</strain>
        <tissue evidence="2">Leaf</tissue>
    </source>
</reference>
<protein>
    <submittedName>
        <fullName evidence="2">Uncharacterized protein</fullName>
    </submittedName>
</protein>
<gene>
    <name evidence="2" type="ORF">E5676_scaffold92G00030</name>
</gene>
<evidence type="ECO:0000313" key="3">
    <source>
        <dbReference type="Proteomes" id="UP000321947"/>
    </source>
</evidence>
<feature type="compositionally biased region" description="Basic and acidic residues" evidence="1">
    <location>
        <begin position="11"/>
        <end position="24"/>
    </location>
</feature>
<sequence>MRLNSNLTARLDGRSGSRMAEADGSRRTAWLRHARLTWLQANGSTKARAAAAHTTVGTGSSEDTGRVQFAERVRGSGFDPWRRVRVEF</sequence>
<feature type="region of interest" description="Disordered" evidence="1">
    <location>
        <begin position="1"/>
        <end position="24"/>
    </location>
</feature>
<evidence type="ECO:0000256" key="1">
    <source>
        <dbReference type="SAM" id="MobiDB-lite"/>
    </source>
</evidence>
<dbReference type="EMBL" id="SSTD01018945">
    <property type="protein sequence ID" value="TYJ97212.1"/>
    <property type="molecule type" value="Genomic_DNA"/>
</dbReference>
<proteinExistence type="predicted"/>
<dbReference type="AlphaFoldDB" id="A0A5D3BBK5"/>
<name>A0A5D3BBK5_CUCMM</name>
<comment type="caution">
    <text evidence="2">The sequence shown here is derived from an EMBL/GenBank/DDBJ whole genome shotgun (WGS) entry which is preliminary data.</text>
</comment>
<evidence type="ECO:0000313" key="2">
    <source>
        <dbReference type="EMBL" id="TYJ97212.1"/>
    </source>
</evidence>
<accession>A0A5D3BBK5</accession>